<keyword evidence="3" id="KW-0964">Secreted</keyword>
<dbReference type="CDD" id="cd00707">
    <property type="entry name" value="Pancreat_lipase_like"/>
    <property type="match status" value="1"/>
</dbReference>
<dbReference type="InterPro" id="IPR029058">
    <property type="entry name" value="AB_hydrolase_fold"/>
</dbReference>
<dbReference type="InterPro" id="IPR000734">
    <property type="entry name" value="TAG_lipase"/>
</dbReference>
<evidence type="ECO:0000313" key="7">
    <source>
        <dbReference type="Proteomes" id="UP000695000"/>
    </source>
</evidence>
<feature type="signal peptide" evidence="5">
    <location>
        <begin position="1"/>
        <end position="22"/>
    </location>
</feature>
<dbReference type="Pfam" id="PF00151">
    <property type="entry name" value="Lipase"/>
    <property type="match status" value="1"/>
</dbReference>
<dbReference type="Gene3D" id="3.40.50.1820">
    <property type="entry name" value="alpha/beta hydrolase"/>
    <property type="match status" value="1"/>
</dbReference>
<keyword evidence="5" id="KW-0732">Signal</keyword>
<sequence length="361" mass="40485">MDAGNLLLACLLSALPGPPGVSIEDAYVQLFPIPKLKCPTIDPVRDISYQLYTSENPLQPDLLIHGDDISLKNSHFDFQKPTVIFFHAFFETYTSAPANTIKTAYLQRKDHNVILLDAQRMEAGPWYLTAARNTRVVGEYTAAFIDYLVSRGLYLPSLHLIGLSLGAQMAGVCGQNVKSGRIQRITGLDPAGPLFTKWPRSLKLDKGDAEFVDVIHTDAGIFGYPWPVGHADFWPNSGKAPQPGCTIPEVKRRSPDSIIEPLFCSHWRSYMFYSESVITANAFQSYRCNSWKEFLRGECDPNQEPVNMGFTLSPKARGKYYLTTRRSSPFTLSNEATLKADIPQQTNQLEGDIQQFNYYVK</sequence>
<evidence type="ECO:0000256" key="1">
    <source>
        <dbReference type="ARBA" id="ARBA00004613"/>
    </source>
</evidence>
<protein>
    <submittedName>
        <fullName evidence="8">Pancreatic lipase-related protein 2-like</fullName>
    </submittedName>
</protein>
<dbReference type="InterPro" id="IPR013818">
    <property type="entry name" value="Lipase"/>
</dbReference>
<accession>A0ABM1NFM5</accession>
<dbReference type="PANTHER" id="PTHR11610">
    <property type="entry name" value="LIPASE"/>
    <property type="match status" value="1"/>
</dbReference>
<dbReference type="InterPro" id="IPR033906">
    <property type="entry name" value="Lipase_N"/>
</dbReference>
<dbReference type="GeneID" id="108568835"/>
<name>A0ABM1NFM5_NICVS</name>
<dbReference type="Proteomes" id="UP000695000">
    <property type="component" value="Unplaced"/>
</dbReference>
<dbReference type="SUPFAM" id="SSF53474">
    <property type="entry name" value="alpha/beta-Hydrolases"/>
    <property type="match status" value="1"/>
</dbReference>
<gene>
    <name evidence="8" type="primary">LOC108568835</name>
</gene>
<organism evidence="7 8">
    <name type="scientific">Nicrophorus vespilloides</name>
    <name type="common">Boreal carrion beetle</name>
    <dbReference type="NCBI Taxonomy" id="110193"/>
    <lineage>
        <taxon>Eukaryota</taxon>
        <taxon>Metazoa</taxon>
        <taxon>Ecdysozoa</taxon>
        <taxon>Arthropoda</taxon>
        <taxon>Hexapoda</taxon>
        <taxon>Insecta</taxon>
        <taxon>Pterygota</taxon>
        <taxon>Neoptera</taxon>
        <taxon>Endopterygota</taxon>
        <taxon>Coleoptera</taxon>
        <taxon>Polyphaga</taxon>
        <taxon>Staphyliniformia</taxon>
        <taxon>Silphidae</taxon>
        <taxon>Nicrophorinae</taxon>
        <taxon>Nicrophorus</taxon>
    </lineage>
</organism>
<proteinExistence type="inferred from homology"/>
<evidence type="ECO:0000256" key="3">
    <source>
        <dbReference type="ARBA" id="ARBA00022525"/>
    </source>
</evidence>
<evidence type="ECO:0000256" key="4">
    <source>
        <dbReference type="RuleBase" id="RU004262"/>
    </source>
</evidence>
<evidence type="ECO:0000259" key="6">
    <source>
        <dbReference type="Pfam" id="PF00151"/>
    </source>
</evidence>
<comment type="similarity">
    <text evidence="2 4">Belongs to the AB hydrolase superfamily. Lipase family.</text>
</comment>
<keyword evidence="7" id="KW-1185">Reference proteome</keyword>
<feature type="domain" description="Lipase" evidence="6">
    <location>
        <begin position="46"/>
        <end position="330"/>
    </location>
</feature>
<dbReference type="PANTHER" id="PTHR11610:SF169">
    <property type="entry name" value="GH15759P-RELATED"/>
    <property type="match status" value="1"/>
</dbReference>
<evidence type="ECO:0000256" key="5">
    <source>
        <dbReference type="SAM" id="SignalP"/>
    </source>
</evidence>
<evidence type="ECO:0000313" key="8">
    <source>
        <dbReference type="RefSeq" id="XP_017785625.1"/>
    </source>
</evidence>
<feature type="chain" id="PRO_5045507660" evidence="5">
    <location>
        <begin position="23"/>
        <end position="361"/>
    </location>
</feature>
<reference evidence="8" key="1">
    <citation type="submission" date="2025-08" db="UniProtKB">
        <authorList>
            <consortium name="RefSeq"/>
        </authorList>
    </citation>
    <scope>IDENTIFICATION</scope>
    <source>
        <tissue evidence="8">Whole Larva</tissue>
    </source>
</reference>
<comment type="subcellular location">
    <subcellularLocation>
        <location evidence="1">Secreted</location>
    </subcellularLocation>
</comment>
<evidence type="ECO:0000256" key="2">
    <source>
        <dbReference type="ARBA" id="ARBA00010701"/>
    </source>
</evidence>
<dbReference type="RefSeq" id="XP_017785625.1">
    <property type="nucleotide sequence ID" value="XM_017930136.1"/>
</dbReference>